<dbReference type="EMBL" id="JAHYIQ010000023">
    <property type="protein sequence ID" value="KAK1122180.1"/>
    <property type="molecule type" value="Genomic_DNA"/>
</dbReference>
<evidence type="ECO:0000313" key="1">
    <source>
        <dbReference type="EMBL" id="KAK1122180.1"/>
    </source>
</evidence>
<gene>
    <name evidence="1" type="ORF">K0M31_009406</name>
</gene>
<organism evidence="1 2">
    <name type="scientific">Melipona bicolor</name>
    <dbReference type="NCBI Taxonomy" id="60889"/>
    <lineage>
        <taxon>Eukaryota</taxon>
        <taxon>Metazoa</taxon>
        <taxon>Ecdysozoa</taxon>
        <taxon>Arthropoda</taxon>
        <taxon>Hexapoda</taxon>
        <taxon>Insecta</taxon>
        <taxon>Pterygota</taxon>
        <taxon>Neoptera</taxon>
        <taxon>Endopterygota</taxon>
        <taxon>Hymenoptera</taxon>
        <taxon>Apocrita</taxon>
        <taxon>Aculeata</taxon>
        <taxon>Apoidea</taxon>
        <taxon>Anthophila</taxon>
        <taxon>Apidae</taxon>
        <taxon>Melipona</taxon>
    </lineage>
</organism>
<dbReference type="AlphaFoldDB" id="A0AA40KJ13"/>
<dbReference type="Proteomes" id="UP001177670">
    <property type="component" value="Unassembled WGS sequence"/>
</dbReference>
<reference evidence="1" key="1">
    <citation type="submission" date="2021-10" db="EMBL/GenBank/DDBJ databases">
        <title>Melipona bicolor Genome sequencing and assembly.</title>
        <authorList>
            <person name="Araujo N.S."/>
            <person name="Arias M.C."/>
        </authorList>
    </citation>
    <scope>NUCLEOTIDE SEQUENCE</scope>
    <source>
        <strain evidence="1">USP_2M_L1-L4_2017</strain>
        <tissue evidence="1">Whole body</tissue>
    </source>
</reference>
<sequence>MPPAHEFSTQTTYPVITFIRNINLPNPVTQLNETEKLSGNCELSQSTNVTQKPLINAKSINLAGHSREFLMRIQSTSVNDHITIRPVKFARLKFIDRKDRCCVDDSSAGEKNPDSRHVRGSCANNGRSRFVAVVESWARVAERVIQNIYEPETSDTVMQAADT</sequence>
<accession>A0AA40KJ13</accession>
<evidence type="ECO:0000313" key="2">
    <source>
        <dbReference type="Proteomes" id="UP001177670"/>
    </source>
</evidence>
<proteinExistence type="predicted"/>
<protein>
    <submittedName>
        <fullName evidence="1">Uncharacterized protein</fullName>
    </submittedName>
</protein>
<keyword evidence="2" id="KW-1185">Reference proteome</keyword>
<comment type="caution">
    <text evidence="1">The sequence shown here is derived from an EMBL/GenBank/DDBJ whole genome shotgun (WGS) entry which is preliminary data.</text>
</comment>
<name>A0AA40KJ13_9HYME</name>